<dbReference type="AlphaFoldDB" id="A0A915JG28"/>
<organism evidence="1 2">
    <name type="scientific">Romanomermis culicivorax</name>
    <name type="common">Nematode worm</name>
    <dbReference type="NCBI Taxonomy" id="13658"/>
    <lineage>
        <taxon>Eukaryota</taxon>
        <taxon>Metazoa</taxon>
        <taxon>Ecdysozoa</taxon>
        <taxon>Nematoda</taxon>
        <taxon>Enoplea</taxon>
        <taxon>Dorylaimia</taxon>
        <taxon>Mermithida</taxon>
        <taxon>Mermithoidea</taxon>
        <taxon>Mermithidae</taxon>
        <taxon>Romanomermis</taxon>
    </lineage>
</organism>
<accession>A0A915JG28</accession>
<reference evidence="2" key="1">
    <citation type="submission" date="2022-11" db="UniProtKB">
        <authorList>
            <consortium name="WormBaseParasite"/>
        </authorList>
    </citation>
    <scope>IDENTIFICATION</scope>
</reference>
<dbReference type="Proteomes" id="UP000887565">
    <property type="component" value="Unplaced"/>
</dbReference>
<proteinExistence type="predicted"/>
<protein>
    <submittedName>
        <fullName evidence="2">Uncharacterized protein</fullName>
    </submittedName>
</protein>
<name>A0A915JG28_ROMCU</name>
<evidence type="ECO:0000313" key="2">
    <source>
        <dbReference type="WBParaSite" id="nRc.2.0.1.t24506-RA"/>
    </source>
</evidence>
<dbReference type="WBParaSite" id="nRc.2.0.1.t24506-RA">
    <property type="protein sequence ID" value="nRc.2.0.1.t24506-RA"/>
    <property type="gene ID" value="nRc.2.0.1.g24506"/>
</dbReference>
<evidence type="ECO:0000313" key="1">
    <source>
        <dbReference type="Proteomes" id="UP000887565"/>
    </source>
</evidence>
<keyword evidence="1" id="KW-1185">Reference proteome</keyword>
<sequence>MHDHNKDSPCMVDDGETKINQHGATCTKQRCGLVQELVNQFVVLYNATLITKYDTHLNLEYVGTQNSMDYCLKYIMKGHDMAYIRVQGSTEVDYDKIAHAFKSHRVVRQWINGPQGTVIIFHEGYEREAQSDPTGAKKRSMTQAYFDVCTQSPLAKTLTYDELGKYF</sequence>